<evidence type="ECO:0000256" key="3">
    <source>
        <dbReference type="ARBA" id="ARBA00022475"/>
    </source>
</evidence>
<evidence type="ECO:0000256" key="4">
    <source>
        <dbReference type="ARBA" id="ARBA00022692"/>
    </source>
</evidence>
<comment type="similarity">
    <text evidence="2 7">Belongs to the UPF0056 (MarC) family.</text>
</comment>
<evidence type="ECO:0000256" key="7">
    <source>
        <dbReference type="RuleBase" id="RU362048"/>
    </source>
</evidence>
<feature type="transmembrane region" description="Helical" evidence="7">
    <location>
        <begin position="110"/>
        <end position="128"/>
    </location>
</feature>
<dbReference type="PANTHER" id="PTHR33508">
    <property type="entry name" value="UPF0056 MEMBRANE PROTEIN YHCE"/>
    <property type="match status" value="1"/>
</dbReference>
<keyword evidence="5 7" id="KW-1133">Transmembrane helix</keyword>
<accession>A0A5C5ZIX9</accession>
<dbReference type="GO" id="GO:0005886">
    <property type="term" value="C:plasma membrane"/>
    <property type="evidence" value="ECO:0007669"/>
    <property type="project" value="UniProtKB-SubCell"/>
</dbReference>
<dbReference type="InterPro" id="IPR002771">
    <property type="entry name" value="Multi_antbiot-R_MarC"/>
</dbReference>
<feature type="transmembrane region" description="Helical" evidence="7">
    <location>
        <begin position="6"/>
        <end position="25"/>
    </location>
</feature>
<gene>
    <name evidence="8" type="ORF">Mal64_26730</name>
</gene>
<dbReference type="Proteomes" id="UP000315440">
    <property type="component" value="Unassembled WGS sequence"/>
</dbReference>
<comment type="subcellular location">
    <subcellularLocation>
        <location evidence="1 7">Cell membrane</location>
        <topology evidence="1 7">Multi-pass membrane protein</topology>
    </subcellularLocation>
</comment>
<keyword evidence="4 7" id="KW-0812">Transmembrane</keyword>
<feature type="transmembrane region" description="Helical" evidence="7">
    <location>
        <begin position="32"/>
        <end position="56"/>
    </location>
</feature>
<dbReference type="EMBL" id="SJPQ01000003">
    <property type="protein sequence ID" value="TWT87138.1"/>
    <property type="molecule type" value="Genomic_DNA"/>
</dbReference>
<evidence type="ECO:0000256" key="1">
    <source>
        <dbReference type="ARBA" id="ARBA00004651"/>
    </source>
</evidence>
<dbReference type="RefSeq" id="WP_146401014.1">
    <property type="nucleotide sequence ID" value="NZ_SJPQ01000003.1"/>
</dbReference>
<reference evidence="8 9" key="1">
    <citation type="submission" date="2019-02" db="EMBL/GenBank/DDBJ databases">
        <title>Deep-cultivation of Planctomycetes and their phenomic and genomic characterization uncovers novel biology.</title>
        <authorList>
            <person name="Wiegand S."/>
            <person name="Jogler M."/>
            <person name="Boedeker C."/>
            <person name="Pinto D."/>
            <person name="Vollmers J."/>
            <person name="Rivas-Marin E."/>
            <person name="Kohn T."/>
            <person name="Peeters S.H."/>
            <person name="Heuer A."/>
            <person name="Rast P."/>
            <person name="Oberbeckmann S."/>
            <person name="Bunk B."/>
            <person name="Jeske O."/>
            <person name="Meyerdierks A."/>
            <person name="Storesund J.E."/>
            <person name="Kallscheuer N."/>
            <person name="Luecker S."/>
            <person name="Lage O.M."/>
            <person name="Pohl T."/>
            <person name="Merkel B.J."/>
            <person name="Hornburger P."/>
            <person name="Mueller R.-W."/>
            <person name="Bruemmer F."/>
            <person name="Labrenz M."/>
            <person name="Spormann A.M."/>
            <person name="Op Den Camp H."/>
            <person name="Overmann J."/>
            <person name="Amann R."/>
            <person name="Jetten M.S.M."/>
            <person name="Mascher T."/>
            <person name="Medema M.H."/>
            <person name="Devos D.P."/>
            <person name="Kaster A.-K."/>
            <person name="Ovreas L."/>
            <person name="Rohde M."/>
            <person name="Galperin M.Y."/>
            <person name="Jogler C."/>
        </authorList>
    </citation>
    <scope>NUCLEOTIDE SEQUENCE [LARGE SCALE GENOMIC DNA]</scope>
    <source>
        <strain evidence="8 9">Mal64</strain>
    </source>
</reference>
<dbReference type="AlphaFoldDB" id="A0A5C5ZIX9"/>
<keyword evidence="3" id="KW-1003">Cell membrane</keyword>
<evidence type="ECO:0000256" key="5">
    <source>
        <dbReference type="ARBA" id="ARBA00022989"/>
    </source>
</evidence>
<proteinExistence type="inferred from homology"/>
<evidence type="ECO:0000256" key="2">
    <source>
        <dbReference type="ARBA" id="ARBA00009784"/>
    </source>
</evidence>
<feature type="transmembrane region" description="Helical" evidence="7">
    <location>
        <begin position="76"/>
        <end position="98"/>
    </location>
</feature>
<organism evidence="8 9">
    <name type="scientific">Pseudobythopirellula maris</name>
    <dbReference type="NCBI Taxonomy" id="2527991"/>
    <lineage>
        <taxon>Bacteria</taxon>
        <taxon>Pseudomonadati</taxon>
        <taxon>Planctomycetota</taxon>
        <taxon>Planctomycetia</taxon>
        <taxon>Pirellulales</taxon>
        <taxon>Lacipirellulaceae</taxon>
        <taxon>Pseudobythopirellula</taxon>
    </lineage>
</organism>
<evidence type="ECO:0000256" key="6">
    <source>
        <dbReference type="ARBA" id="ARBA00023136"/>
    </source>
</evidence>
<name>A0A5C5ZIX9_9BACT</name>
<feature type="transmembrane region" description="Helical" evidence="7">
    <location>
        <begin position="180"/>
        <end position="202"/>
    </location>
</feature>
<keyword evidence="9" id="KW-1185">Reference proteome</keyword>
<dbReference type="OrthoDB" id="21094at2"/>
<dbReference type="Pfam" id="PF01914">
    <property type="entry name" value="MarC"/>
    <property type="match status" value="1"/>
</dbReference>
<evidence type="ECO:0000313" key="9">
    <source>
        <dbReference type="Proteomes" id="UP000315440"/>
    </source>
</evidence>
<feature type="transmembrane region" description="Helical" evidence="7">
    <location>
        <begin position="134"/>
        <end position="159"/>
    </location>
</feature>
<keyword evidence="6 7" id="KW-0472">Membrane</keyword>
<comment type="caution">
    <text evidence="8">The sequence shown here is derived from an EMBL/GenBank/DDBJ whole genome shotgun (WGS) entry which is preliminary data.</text>
</comment>
<protein>
    <recommendedName>
        <fullName evidence="7">UPF0056 membrane protein</fullName>
    </recommendedName>
</protein>
<evidence type="ECO:0000313" key="8">
    <source>
        <dbReference type="EMBL" id="TWT87138.1"/>
    </source>
</evidence>
<sequence length="210" mass="22422">MDETFLDAVVLMAVLFNPFLMSAYLHEVMTSLTLRVFTGVLLRAFMISGAAFFLFALCGERFFSDLLQVRFEAFQVFGGVLFLVIALKSITSGAMLIVSLRGTPGHMAGALAMPFMIGPGTVSASVIIGNRLPPAMACGAIATSLALSCVFLLLTKAVFDAVRKRNEQIIERYLEITGRVAALLIGTIAVDMIMRGVGSWIAEISTGGAA</sequence>
<dbReference type="PANTHER" id="PTHR33508:SF1">
    <property type="entry name" value="UPF0056 MEMBRANE PROTEIN YHCE"/>
    <property type="match status" value="1"/>
</dbReference>